<proteinExistence type="predicted"/>
<dbReference type="Proteomes" id="UP000477750">
    <property type="component" value="Unassembled WGS sequence"/>
</dbReference>
<comment type="caution">
    <text evidence="2">The sequence shown here is derived from an EMBL/GenBank/DDBJ whole genome shotgun (WGS) entry which is preliminary data.</text>
</comment>
<reference evidence="2 3" key="1">
    <citation type="submission" date="2019-10" db="EMBL/GenBank/DDBJ databases">
        <title>Glycomyces albidus sp. nov., a novel actinomycete isolated from rhizosphere soil of wheat (Triticum aestivum L.).</title>
        <authorList>
            <person name="Qian L."/>
        </authorList>
    </citation>
    <scope>NUCLEOTIDE SEQUENCE [LARGE SCALE GENOMIC DNA]</scope>
    <source>
        <strain evidence="2 3">NEAU-7082</strain>
    </source>
</reference>
<dbReference type="RefSeq" id="WP_153025870.1">
    <property type="nucleotide sequence ID" value="NZ_WIAO01000016.1"/>
</dbReference>
<keyword evidence="3" id="KW-1185">Reference proteome</keyword>
<organism evidence="2 3">
    <name type="scientific">Glycomyces albidus</name>
    <dbReference type="NCBI Taxonomy" id="2656774"/>
    <lineage>
        <taxon>Bacteria</taxon>
        <taxon>Bacillati</taxon>
        <taxon>Actinomycetota</taxon>
        <taxon>Actinomycetes</taxon>
        <taxon>Glycomycetales</taxon>
        <taxon>Glycomycetaceae</taxon>
        <taxon>Glycomyces</taxon>
    </lineage>
</organism>
<accession>A0A6L5GAG5</accession>
<evidence type="ECO:0000313" key="3">
    <source>
        <dbReference type="Proteomes" id="UP000477750"/>
    </source>
</evidence>
<evidence type="ECO:0000313" key="2">
    <source>
        <dbReference type="EMBL" id="MQM26709.1"/>
    </source>
</evidence>
<protein>
    <submittedName>
        <fullName evidence="2">Uncharacterized protein</fullName>
    </submittedName>
</protein>
<sequence length="520" mass="56308">MVHGLAASAAVPRGMLVADAWSQLGDAVAPLSNASGRPLARTVKLLLDPLVLRPTQNPRFSGGVVAIEHVDALRQAILDAGPVLAATAAWFQLLKRARRRAGITEGHPQDLYFQRCYELAHLHGDPAALPGAADIAAAAVADVHAERGDVTVDRLRRFLTDPARTAELAGLLREAWAGRDPVPDALPTLEAEAPQRFPARDTPATHEGGATQRPLLPDTLAVLEAEAPHRLPVQDTPAAHEGEAPHPISARVAPTAPEEKAPHLLPVSDARRPPAQEAASQPAPPETDAHPGIAAFLDDCATAPDPRLWKALADDGTGTAEAARLDLPGIARGYGLTERDRPAVPELGERASKRALPKPFDRSILERLFAALTTWFHRESMADVPSLVTGEIHRSAAPWQLAEEPSRVAMVLGRDASAGLGTGDQPPAASDANARLLNRWRRESYVHRVLRLPDPIGEEVRGTRRAYLRRLWVRLHGRELRGEATAADEVWDLLDGALRSVVMDQRDRLKRSLEREEERS</sequence>
<evidence type="ECO:0000256" key="1">
    <source>
        <dbReference type="SAM" id="MobiDB-lite"/>
    </source>
</evidence>
<name>A0A6L5GAG5_9ACTN</name>
<dbReference type="EMBL" id="WIAO01000016">
    <property type="protein sequence ID" value="MQM26709.1"/>
    <property type="molecule type" value="Genomic_DNA"/>
</dbReference>
<feature type="region of interest" description="Disordered" evidence="1">
    <location>
        <begin position="264"/>
        <end position="292"/>
    </location>
</feature>
<gene>
    <name evidence="2" type="ORF">GFD30_14185</name>
</gene>
<dbReference type="AlphaFoldDB" id="A0A6L5GAG5"/>